<dbReference type="CDD" id="cd00834">
    <property type="entry name" value="KAS_I_II"/>
    <property type="match status" value="1"/>
</dbReference>
<dbReference type="Gene3D" id="3.40.47.10">
    <property type="match status" value="1"/>
</dbReference>
<comment type="caution">
    <text evidence="6">The sequence shown here is derived from an EMBL/GenBank/DDBJ whole genome shotgun (WGS) entry which is preliminary data.</text>
</comment>
<evidence type="ECO:0000313" key="6">
    <source>
        <dbReference type="EMBL" id="MEE8658030.1"/>
    </source>
</evidence>
<dbReference type="PROSITE" id="PS52004">
    <property type="entry name" value="KS3_2"/>
    <property type="match status" value="1"/>
</dbReference>
<evidence type="ECO:0000256" key="1">
    <source>
        <dbReference type="ARBA" id="ARBA00005194"/>
    </source>
</evidence>
<accession>A0ABU7U0Q2</accession>
<dbReference type="Pfam" id="PF02801">
    <property type="entry name" value="Ketoacyl-synt_C"/>
    <property type="match status" value="1"/>
</dbReference>
<gene>
    <name evidence="6" type="ORF">DOFOFD_03250</name>
</gene>
<dbReference type="RefSeq" id="WP_394818981.1">
    <property type="nucleotide sequence ID" value="NZ_JAWJZY010000001.1"/>
</dbReference>
<keyword evidence="3 4" id="KW-0808">Transferase</keyword>
<evidence type="ECO:0000256" key="2">
    <source>
        <dbReference type="ARBA" id="ARBA00008467"/>
    </source>
</evidence>
<dbReference type="InterPro" id="IPR016039">
    <property type="entry name" value="Thiolase-like"/>
</dbReference>
<dbReference type="PANTHER" id="PTHR11712:SF336">
    <property type="entry name" value="3-OXOACYL-[ACYL-CARRIER-PROTEIN] SYNTHASE, MITOCHONDRIAL"/>
    <property type="match status" value="1"/>
</dbReference>
<dbReference type="SUPFAM" id="SSF53901">
    <property type="entry name" value="Thiolase-like"/>
    <property type="match status" value="2"/>
</dbReference>
<evidence type="ECO:0000259" key="5">
    <source>
        <dbReference type="PROSITE" id="PS52004"/>
    </source>
</evidence>
<dbReference type="InterPro" id="IPR014030">
    <property type="entry name" value="Ketoacyl_synth_N"/>
</dbReference>
<dbReference type="Proteomes" id="UP001312908">
    <property type="component" value="Unassembled WGS sequence"/>
</dbReference>
<comment type="similarity">
    <text evidence="2 4">Belongs to the thiolase-like superfamily. Beta-ketoacyl-ACP synthases family.</text>
</comment>
<evidence type="ECO:0000256" key="4">
    <source>
        <dbReference type="RuleBase" id="RU003694"/>
    </source>
</evidence>
<dbReference type="NCBIfam" id="NF005589">
    <property type="entry name" value="PRK07314.1"/>
    <property type="match status" value="1"/>
</dbReference>
<dbReference type="InterPro" id="IPR020841">
    <property type="entry name" value="PKS_Beta-ketoAc_synthase_dom"/>
</dbReference>
<organism evidence="6 7">
    <name type="scientific">Sorlinia euscelidii</name>
    <dbReference type="NCBI Taxonomy" id="3081148"/>
    <lineage>
        <taxon>Bacteria</taxon>
        <taxon>Pseudomonadati</taxon>
        <taxon>Pseudomonadota</taxon>
        <taxon>Alphaproteobacteria</taxon>
        <taxon>Acetobacterales</taxon>
        <taxon>Acetobacteraceae</taxon>
        <taxon>Sorlinia</taxon>
    </lineage>
</organism>
<dbReference type="InterPro" id="IPR000794">
    <property type="entry name" value="Beta-ketoacyl_synthase"/>
</dbReference>
<name>A0ABU7U0Q2_9PROT</name>
<proteinExistence type="inferred from homology"/>
<feature type="domain" description="Ketosynthase family 3 (KS3)" evidence="5">
    <location>
        <begin position="8"/>
        <end position="419"/>
    </location>
</feature>
<dbReference type="Pfam" id="PF00109">
    <property type="entry name" value="ketoacyl-synt"/>
    <property type="match status" value="1"/>
</dbReference>
<dbReference type="EMBL" id="JAWJZY010000001">
    <property type="protein sequence ID" value="MEE8658030.1"/>
    <property type="molecule type" value="Genomic_DNA"/>
</dbReference>
<dbReference type="SMART" id="SM00825">
    <property type="entry name" value="PKS_KS"/>
    <property type="match status" value="1"/>
</dbReference>
<dbReference type="PANTHER" id="PTHR11712">
    <property type="entry name" value="POLYKETIDE SYNTHASE-RELATED"/>
    <property type="match status" value="1"/>
</dbReference>
<comment type="pathway">
    <text evidence="1">Lipid metabolism; fatty acid biosynthesis.</text>
</comment>
<sequence>MTRRLQEIHRVAVTGVGMLSPLGHNAGESWTSLLEGRAHLTEVEAGMGAVSRLQFAGLVPGFQSPEMVRRVDEALSYRDQRRLDRFILLGALAAEEAISQAGLQDLEMATRDRVGVIIGSGIGGLGHMMAAAADQQNARRPFYLPGVLINSCAGVIAARHKFTGAINAVSASCATGAYALGDALRRIRYGFNDVVICGGTEAAVLPAGYKAFMDLGALAATRGQEALTACRPWDKDRSGFILAEGAGILVFENYDHAVARGATILAEVSGYGQSAGGEDLVAPQPGGRGAIQAIRRCLDDAGWTADSIDYINAHATGTPLGDDIELEAIEAVFSEAGSPVISSIKGLTGHTLGAAGAIEAIISVKTLQEGIAPGTHNFREPSRTSVIKRLKAPMRGAFRRVLSNSFGFGGVNACLAFEKA</sequence>
<protein>
    <submittedName>
        <fullName evidence="6">Ketosynthase (KS) domain-containing protein</fullName>
    </submittedName>
</protein>
<evidence type="ECO:0000256" key="3">
    <source>
        <dbReference type="ARBA" id="ARBA00022679"/>
    </source>
</evidence>
<reference evidence="6 7" key="1">
    <citation type="submission" date="2023-10" db="EMBL/GenBank/DDBJ databases">
        <title>Sorlinia euscelidii gen. nov., sp. nov., an acetic acid bacteria isolated from the gut of Euscelidius variegatus emitter.</title>
        <authorList>
            <person name="Michoud G."/>
            <person name="Marasco R."/>
            <person name="Seferji K."/>
            <person name="Gonella E."/>
            <person name="Garuglieri E."/>
            <person name="Alma A."/>
            <person name="Mapelli F."/>
            <person name="Borin S."/>
            <person name="Daffonchio D."/>
            <person name="Crotti E."/>
        </authorList>
    </citation>
    <scope>NUCLEOTIDE SEQUENCE [LARGE SCALE GENOMIC DNA]</scope>
    <source>
        <strain evidence="6 7">EV16P</strain>
    </source>
</reference>
<keyword evidence="7" id="KW-1185">Reference proteome</keyword>
<dbReference type="InterPro" id="IPR014031">
    <property type="entry name" value="Ketoacyl_synth_C"/>
</dbReference>
<evidence type="ECO:0000313" key="7">
    <source>
        <dbReference type="Proteomes" id="UP001312908"/>
    </source>
</evidence>